<evidence type="ECO:0000313" key="11">
    <source>
        <dbReference type="EMBL" id="ANE45727.1"/>
    </source>
</evidence>
<dbReference type="GO" id="GO:0003700">
    <property type="term" value="F:DNA-binding transcription factor activity"/>
    <property type="evidence" value="ECO:0007669"/>
    <property type="project" value="InterPro"/>
</dbReference>
<evidence type="ECO:0000256" key="4">
    <source>
        <dbReference type="ARBA" id="ARBA00023012"/>
    </source>
</evidence>
<dbReference type="InterPro" id="IPR011006">
    <property type="entry name" value="CheY-like_superfamily"/>
</dbReference>
<keyword evidence="7" id="KW-0804">Transcription</keyword>
<name>A0A172TFS5_9BACL</name>
<evidence type="ECO:0000256" key="2">
    <source>
        <dbReference type="ARBA" id="ARBA00022490"/>
    </source>
</evidence>
<dbReference type="SMART" id="SM00342">
    <property type="entry name" value="HTH_ARAC"/>
    <property type="match status" value="1"/>
</dbReference>
<keyword evidence="5" id="KW-0805">Transcription regulation</keyword>
<gene>
    <name evidence="11" type="ORF">SY83_04780</name>
</gene>
<evidence type="ECO:0000256" key="6">
    <source>
        <dbReference type="ARBA" id="ARBA00023125"/>
    </source>
</evidence>
<dbReference type="AlphaFoldDB" id="A0A172TFS5"/>
<dbReference type="Pfam" id="PF12833">
    <property type="entry name" value="HTH_18"/>
    <property type="match status" value="1"/>
</dbReference>
<evidence type="ECO:0000256" key="7">
    <source>
        <dbReference type="ARBA" id="ARBA00023163"/>
    </source>
</evidence>
<evidence type="ECO:0000256" key="3">
    <source>
        <dbReference type="ARBA" id="ARBA00022553"/>
    </source>
</evidence>
<comment type="subcellular location">
    <subcellularLocation>
        <location evidence="1">Cytoplasm</location>
    </subcellularLocation>
</comment>
<dbReference type="PANTHER" id="PTHR42713">
    <property type="entry name" value="HISTIDINE KINASE-RELATED"/>
    <property type="match status" value="1"/>
</dbReference>
<dbReference type="SUPFAM" id="SSF52172">
    <property type="entry name" value="CheY-like"/>
    <property type="match status" value="1"/>
</dbReference>
<keyword evidence="3 8" id="KW-0597">Phosphoprotein</keyword>
<dbReference type="Gene3D" id="3.40.50.2300">
    <property type="match status" value="1"/>
</dbReference>
<dbReference type="InterPro" id="IPR018060">
    <property type="entry name" value="HTH_AraC"/>
</dbReference>
<feature type="modified residue" description="4-aspartylphosphate" evidence="8">
    <location>
        <position position="55"/>
    </location>
</feature>
<keyword evidence="12" id="KW-1185">Reference proteome</keyword>
<dbReference type="CDD" id="cd17536">
    <property type="entry name" value="REC_YesN-like"/>
    <property type="match status" value="1"/>
</dbReference>
<dbReference type="GO" id="GO:0005737">
    <property type="term" value="C:cytoplasm"/>
    <property type="evidence" value="ECO:0007669"/>
    <property type="project" value="UniProtKB-SubCell"/>
</dbReference>
<dbReference type="PROSITE" id="PS01124">
    <property type="entry name" value="HTH_ARAC_FAMILY_2"/>
    <property type="match status" value="1"/>
</dbReference>
<dbReference type="PANTHER" id="PTHR42713:SF3">
    <property type="entry name" value="TRANSCRIPTIONAL REGULATORY PROTEIN HPTR"/>
    <property type="match status" value="1"/>
</dbReference>
<evidence type="ECO:0000256" key="1">
    <source>
        <dbReference type="ARBA" id="ARBA00004496"/>
    </source>
</evidence>
<dbReference type="KEGG" id="pswu:SY83_04780"/>
<evidence type="ECO:0000256" key="8">
    <source>
        <dbReference type="PROSITE-ProRule" id="PRU00169"/>
    </source>
</evidence>
<dbReference type="STRING" id="1178515.SY83_04780"/>
<dbReference type="PROSITE" id="PS50110">
    <property type="entry name" value="RESPONSE_REGULATORY"/>
    <property type="match status" value="1"/>
</dbReference>
<dbReference type="SUPFAM" id="SSF46689">
    <property type="entry name" value="Homeodomain-like"/>
    <property type="match status" value="2"/>
</dbReference>
<sequence>MYTILIVEDEPHIRKGIISMVDWSSLQVTVIGEAGNGADALALMEQQAPDLLLTDIEMPRMNGLELIRTTQERGWNITPLILSGHDQFHYTKQALKLGISDYILKPCRPGEIQEVISNAILNRQQRSNEQENISLLKKNWVQGLPYMKNQVLSRWFQHASNPVEDRPRQAAQLEMKLRSEKLTLFLLRFDSSSFANPNYSESDAELIRFAACNILQEVVPAEFMPYCEIVRVGDDIAIVGNVESVSGNVLSMAFLQEKLESLQKLLQSYLKVSLSIGISASVHPLDTLHIAFQEACEALRQKFFRGSGGIYFWEQHKDTPVQVAPNRKTELALHENKLLEQLRAGKFSEAIDEMDEWLALLQQLEDTSAVQLHTMSLLTKMSDIVDQPEHQAEWGNTSAALISRYSALESFDDVAKLISEMIRQLVDMLHMGKPLHKSVVLAKQYMEANYRHNLTVESVSKEIFVSPNYLSTLFKQEMGIRFLDYLHQYRIQQAKALLLDTDMKIYHVAKSCGYNDEKHFTKMFKKWTGVNPSEFK</sequence>
<evidence type="ECO:0008006" key="13">
    <source>
        <dbReference type="Google" id="ProtNLM"/>
    </source>
</evidence>
<proteinExistence type="predicted"/>
<dbReference type="PRINTS" id="PR00032">
    <property type="entry name" value="HTHARAC"/>
</dbReference>
<dbReference type="OrthoDB" id="9794370at2"/>
<dbReference type="InterPro" id="IPR051552">
    <property type="entry name" value="HptR"/>
</dbReference>
<accession>A0A172TFS5</accession>
<dbReference type="PATRIC" id="fig|1178515.4.peg.968"/>
<dbReference type="Proteomes" id="UP000076927">
    <property type="component" value="Chromosome"/>
</dbReference>
<organism evidence="11 12">
    <name type="scientific">Paenibacillus swuensis</name>
    <dbReference type="NCBI Taxonomy" id="1178515"/>
    <lineage>
        <taxon>Bacteria</taxon>
        <taxon>Bacillati</taxon>
        <taxon>Bacillota</taxon>
        <taxon>Bacilli</taxon>
        <taxon>Bacillales</taxon>
        <taxon>Paenibacillaceae</taxon>
        <taxon>Paenibacillus</taxon>
    </lineage>
</organism>
<protein>
    <recommendedName>
        <fullName evidence="13">AraC family transcriptional regulator</fullName>
    </recommendedName>
</protein>
<dbReference type="InterPro" id="IPR009057">
    <property type="entry name" value="Homeodomain-like_sf"/>
</dbReference>
<evidence type="ECO:0000256" key="5">
    <source>
        <dbReference type="ARBA" id="ARBA00023015"/>
    </source>
</evidence>
<dbReference type="InterPro" id="IPR020449">
    <property type="entry name" value="Tscrpt_reg_AraC-type_HTH"/>
</dbReference>
<dbReference type="Gene3D" id="1.10.10.60">
    <property type="entry name" value="Homeodomain-like"/>
    <property type="match status" value="2"/>
</dbReference>
<dbReference type="SMART" id="SM00448">
    <property type="entry name" value="REC"/>
    <property type="match status" value="1"/>
</dbReference>
<reference evidence="11 12" key="1">
    <citation type="submission" date="2015-01" db="EMBL/GenBank/DDBJ databases">
        <title>Paenibacillus swuensis/DY6/whole genome sequencing.</title>
        <authorList>
            <person name="Kim M.K."/>
            <person name="Srinivasan S."/>
            <person name="Lee J.-J."/>
        </authorList>
    </citation>
    <scope>NUCLEOTIDE SEQUENCE [LARGE SCALE GENOMIC DNA]</scope>
    <source>
        <strain evidence="11 12">DY6</strain>
    </source>
</reference>
<dbReference type="EMBL" id="CP011388">
    <property type="protein sequence ID" value="ANE45727.1"/>
    <property type="molecule type" value="Genomic_DNA"/>
</dbReference>
<evidence type="ECO:0000259" key="10">
    <source>
        <dbReference type="PROSITE" id="PS50110"/>
    </source>
</evidence>
<keyword evidence="6" id="KW-0238">DNA-binding</keyword>
<dbReference type="GO" id="GO:0000160">
    <property type="term" value="P:phosphorelay signal transduction system"/>
    <property type="evidence" value="ECO:0007669"/>
    <property type="project" value="UniProtKB-KW"/>
</dbReference>
<dbReference type="InterPro" id="IPR001789">
    <property type="entry name" value="Sig_transdc_resp-reg_receiver"/>
</dbReference>
<feature type="domain" description="Response regulatory" evidence="10">
    <location>
        <begin position="3"/>
        <end position="120"/>
    </location>
</feature>
<evidence type="ECO:0000259" key="9">
    <source>
        <dbReference type="PROSITE" id="PS01124"/>
    </source>
</evidence>
<dbReference type="Pfam" id="PF00072">
    <property type="entry name" value="Response_reg"/>
    <property type="match status" value="1"/>
</dbReference>
<feature type="domain" description="HTH araC/xylS-type" evidence="9">
    <location>
        <begin position="440"/>
        <end position="536"/>
    </location>
</feature>
<dbReference type="GO" id="GO:0043565">
    <property type="term" value="F:sequence-specific DNA binding"/>
    <property type="evidence" value="ECO:0007669"/>
    <property type="project" value="InterPro"/>
</dbReference>
<keyword evidence="2" id="KW-0963">Cytoplasm</keyword>
<dbReference type="RefSeq" id="WP_068604740.1">
    <property type="nucleotide sequence ID" value="NZ_CP011388.1"/>
</dbReference>
<keyword evidence="4" id="KW-0902">Two-component regulatory system</keyword>
<evidence type="ECO:0000313" key="12">
    <source>
        <dbReference type="Proteomes" id="UP000076927"/>
    </source>
</evidence>